<dbReference type="OrthoDB" id="224622at2157"/>
<evidence type="ECO:0000313" key="11">
    <source>
        <dbReference type="Proteomes" id="UP000184203"/>
    </source>
</evidence>
<gene>
    <name evidence="9" type="ORF">SAMN05444342_0018</name>
    <name evidence="8" type="ORF">ZOD2009_13067</name>
</gene>
<dbReference type="PANTHER" id="PTHR42802:SF1">
    <property type="entry name" value="L-ORNITHINE N(5)-MONOOXYGENASE"/>
    <property type="match status" value="1"/>
</dbReference>
<dbReference type="SUPFAM" id="SSF51905">
    <property type="entry name" value="FAD/NAD(P)-binding domain"/>
    <property type="match status" value="1"/>
</dbReference>
<keyword evidence="6" id="KW-0521">NADP</keyword>
<sequence length="450" mass="51284">MAADSFDVIGVGIGPLNLSLAALIDDAGRRLKTRFLERDTEFDWHRDMLIPGTDLQNSFTGDLVSPVDPTSQYSFLNYLKTKDRYWEFFNYEQFNIPRKEYNEYCRWVSERLENCRFDREVTTVSEGDDGAFIVRARNPETGERHEYRADNIVLGVGSRPYVPDELSGKLGEDVFHSSQFLSRRADCLEADSITVVGSGQSSAEIFLSLLRAQEEHGYRLDWLTRSDGFYPVDPSKLTRELRTPDYMDYFYDLPREVSDGRVAQQDLLYKGISPGTSAAIFDTLYRRSIRNDVDVGMLSKTAVQSIESQSKGRYRLRCHQWEEDRLFRHDSEVVILATGYHRPVPSFLEPVEDALVDADGRFSIDRDFEVETNGLAGRLFVQNDGMDAHGFNVADLSLCSHRNAVIINSIVGEEVYSVENGSRFQSFGVEQFVEESPNSELIEKVAFSTD</sequence>
<evidence type="ECO:0000313" key="10">
    <source>
        <dbReference type="Proteomes" id="UP000003751"/>
    </source>
</evidence>
<accession>E7QUX8</accession>
<name>E7QUX8_HALPU</name>
<dbReference type="Proteomes" id="UP000184203">
    <property type="component" value="Unassembled WGS sequence"/>
</dbReference>
<dbReference type="RefSeq" id="WP_007980484.1">
    <property type="nucleotide sequence ID" value="NZ_AEMG01000012.1"/>
</dbReference>
<evidence type="ECO:0000313" key="9">
    <source>
        <dbReference type="EMBL" id="SHJ94042.1"/>
    </source>
</evidence>
<dbReference type="STRING" id="797209.GCA_000376445_00918"/>
<evidence type="ECO:0000256" key="5">
    <source>
        <dbReference type="ARBA" id="ARBA00022827"/>
    </source>
</evidence>
<dbReference type="PATRIC" id="fig|797209.4.peg.2571"/>
<keyword evidence="8" id="KW-0503">Monooxygenase</keyword>
<reference evidence="8 10" key="1">
    <citation type="journal article" date="2014" name="ISME J.">
        <title>Trehalose/2-sulfotrehalose biosynthesis and glycine-betaine uptake are widely spread mechanisms for osmoadaptation in the Halobacteriales.</title>
        <authorList>
            <person name="Youssef N.H."/>
            <person name="Savage-Ashlock K.N."/>
            <person name="McCully A.L."/>
            <person name="Luedtke B."/>
            <person name="Shaw E.I."/>
            <person name="Hoff W.D."/>
            <person name="Elshahed M.S."/>
        </authorList>
    </citation>
    <scope>NUCLEOTIDE SEQUENCE [LARGE SCALE GENOMIC DNA]</scope>
    <source>
        <strain evidence="8 10">DX253</strain>
    </source>
</reference>
<evidence type="ECO:0000256" key="4">
    <source>
        <dbReference type="ARBA" id="ARBA00022630"/>
    </source>
</evidence>
<keyword evidence="4" id="KW-0285">Flavoprotein</keyword>
<keyword evidence="5" id="KW-0274">FAD</keyword>
<dbReference type="GO" id="GO:0004497">
    <property type="term" value="F:monooxygenase activity"/>
    <property type="evidence" value="ECO:0007669"/>
    <property type="project" value="UniProtKB-KW"/>
</dbReference>
<dbReference type="PANTHER" id="PTHR42802">
    <property type="entry name" value="MONOOXYGENASE"/>
    <property type="match status" value="1"/>
</dbReference>
<dbReference type="InterPro" id="IPR025700">
    <property type="entry name" value="Lys/Orn_oxygenase"/>
</dbReference>
<dbReference type="AlphaFoldDB" id="E7QUX8"/>
<organism evidence="8 10">
    <name type="scientific">Haladaptatus paucihalophilus DX253</name>
    <dbReference type="NCBI Taxonomy" id="797209"/>
    <lineage>
        <taxon>Archaea</taxon>
        <taxon>Methanobacteriati</taxon>
        <taxon>Methanobacteriota</taxon>
        <taxon>Stenosarchaea group</taxon>
        <taxon>Halobacteria</taxon>
        <taxon>Halobacteriales</taxon>
        <taxon>Haladaptataceae</taxon>
        <taxon>Haladaptatus</taxon>
    </lineage>
</organism>
<evidence type="ECO:0000256" key="1">
    <source>
        <dbReference type="ARBA" id="ARBA00001974"/>
    </source>
</evidence>
<proteinExistence type="inferred from homology"/>
<dbReference type="Proteomes" id="UP000003751">
    <property type="component" value="Unassembled WGS sequence"/>
</dbReference>
<keyword evidence="7" id="KW-0560">Oxidoreductase</keyword>
<evidence type="ECO:0000256" key="6">
    <source>
        <dbReference type="ARBA" id="ARBA00022857"/>
    </source>
</evidence>
<comment type="cofactor">
    <cofactor evidence="1">
        <name>FAD</name>
        <dbReference type="ChEBI" id="CHEBI:57692"/>
    </cofactor>
</comment>
<dbReference type="Pfam" id="PF13434">
    <property type="entry name" value="Lys_Orn_oxgnase"/>
    <property type="match status" value="1"/>
</dbReference>
<protein>
    <submittedName>
        <fullName evidence="9">Lysine N6-hydroxylase</fullName>
    </submittedName>
    <submittedName>
        <fullName evidence="8">Monooxygenase</fullName>
    </submittedName>
</protein>
<dbReference type="Gene3D" id="3.50.50.60">
    <property type="entry name" value="FAD/NAD(P)-binding domain"/>
    <property type="match status" value="1"/>
</dbReference>
<comment type="similarity">
    <text evidence="3">Belongs to the lysine N(6)-hydroxylase/L-ornithine N(5)-oxygenase family.</text>
</comment>
<reference evidence="9" key="2">
    <citation type="submission" date="2016-11" db="EMBL/GenBank/DDBJ databases">
        <authorList>
            <person name="Jaros S."/>
            <person name="Januszkiewicz K."/>
            <person name="Wedrychowicz H."/>
        </authorList>
    </citation>
    <scope>NUCLEOTIDE SEQUENCE [LARGE SCALE GENOMIC DNA]</scope>
    <source>
        <strain evidence="9">DX253</strain>
    </source>
</reference>
<dbReference type="eggNOG" id="arCOG07945">
    <property type="taxonomic scope" value="Archaea"/>
</dbReference>
<evidence type="ECO:0000313" key="8">
    <source>
        <dbReference type="EMBL" id="EFW91785.1"/>
    </source>
</evidence>
<evidence type="ECO:0000256" key="2">
    <source>
        <dbReference type="ARBA" id="ARBA00004924"/>
    </source>
</evidence>
<dbReference type="InterPro" id="IPR036188">
    <property type="entry name" value="FAD/NAD-bd_sf"/>
</dbReference>
<reference evidence="11" key="3">
    <citation type="submission" date="2016-11" db="EMBL/GenBank/DDBJ databases">
        <authorList>
            <person name="Varghese N."/>
            <person name="Submissions S."/>
        </authorList>
    </citation>
    <scope>NUCLEOTIDE SEQUENCE [LARGE SCALE GENOMIC DNA]</scope>
    <source>
        <strain evidence="11">DX253</strain>
    </source>
</reference>
<comment type="pathway">
    <text evidence="2">Siderophore biosynthesis.</text>
</comment>
<evidence type="ECO:0000256" key="7">
    <source>
        <dbReference type="ARBA" id="ARBA00023002"/>
    </source>
</evidence>
<keyword evidence="11" id="KW-1185">Reference proteome</keyword>
<dbReference type="EMBL" id="AEMG01000012">
    <property type="protein sequence ID" value="EFW91785.1"/>
    <property type="molecule type" value="Genomic_DNA"/>
</dbReference>
<evidence type="ECO:0000256" key="3">
    <source>
        <dbReference type="ARBA" id="ARBA00007588"/>
    </source>
</evidence>
<dbReference type="EMBL" id="FRAN01000001">
    <property type="protein sequence ID" value="SHJ94042.1"/>
    <property type="molecule type" value="Genomic_DNA"/>
</dbReference>